<dbReference type="VEuPathDB" id="FungiDB:SJAG_01723"/>
<reference evidence="1 2" key="1">
    <citation type="journal article" date="2011" name="Science">
        <title>Comparative functional genomics of the fission yeasts.</title>
        <authorList>
            <person name="Rhind N."/>
            <person name="Chen Z."/>
            <person name="Yassour M."/>
            <person name="Thompson D.A."/>
            <person name="Haas B.J."/>
            <person name="Habib N."/>
            <person name="Wapinski I."/>
            <person name="Roy S."/>
            <person name="Lin M.F."/>
            <person name="Heiman D.I."/>
            <person name="Young S.K."/>
            <person name="Furuya K."/>
            <person name="Guo Y."/>
            <person name="Pidoux A."/>
            <person name="Chen H.M."/>
            <person name="Robbertse B."/>
            <person name="Goldberg J.M."/>
            <person name="Aoki K."/>
            <person name="Bayne E.H."/>
            <person name="Berlin A.M."/>
            <person name="Desjardins C.A."/>
            <person name="Dobbs E."/>
            <person name="Dukaj L."/>
            <person name="Fan L."/>
            <person name="FitzGerald M.G."/>
            <person name="French C."/>
            <person name="Gujja S."/>
            <person name="Hansen K."/>
            <person name="Keifenheim D."/>
            <person name="Levin J.Z."/>
            <person name="Mosher R.A."/>
            <person name="Mueller C.A."/>
            <person name="Pfiffner J."/>
            <person name="Priest M."/>
            <person name="Russ C."/>
            <person name="Smialowska A."/>
            <person name="Swoboda P."/>
            <person name="Sykes S.M."/>
            <person name="Vaughn M."/>
            <person name="Vengrova S."/>
            <person name="Yoder R."/>
            <person name="Zeng Q."/>
            <person name="Allshire R."/>
            <person name="Baulcombe D."/>
            <person name="Birren B.W."/>
            <person name="Brown W."/>
            <person name="Ekwall K."/>
            <person name="Kellis M."/>
            <person name="Leatherwood J."/>
            <person name="Levin H."/>
            <person name="Margalit H."/>
            <person name="Martienssen R."/>
            <person name="Nieduszynski C.A."/>
            <person name="Spatafora J.W."/>
            <person name="Friedman N."/>
            <person name="Dalgaard J.Z."/>
            <person name="Baumann P."/>
            <person name="Niki H."/>
            <person name="Regev A."/>
            <person name="Nusbaum C."/>
        </authorList>
    </citation>
    <scope>NUCLEOTIDE SEQUENCE [LARGE SCALE GENOMIC DNA]</scope>
    <source>
        <strain evidence="2">yFS275 / FY16936</strain>
    </source>
</reference>
<dbReference type="EMBL" id="KE651168">
    <property type="protein sequence ID" value="EEB06676.1"/>
    <property type="molecule type" value="Genomic_DNA"/>
</dbReference>
<dbReference type="GO" id="GO:0005840">
    <property type="term" value="C:ribosome"/>
    <property type="evidence" value="ECO:0007669"/>
    <property type="project" value="UniProtKB-KW"/>
</dbReference>
<name>B6JYQ8_SCHJY</name>
<proteinExistence type="predicted"/>
<protein>
    <submittedName>
        <fullName evidence="1">60S ribosomal protein L8</fullName>
    </submittedName>
</protein>
<dbReference type="Proteomes" id="UP000001744">
    <property type="component" value="Unassembled WGS sequence"/>
</dbReference>
<organism evidence="1 2">
    <name type="scientific">Schizosaccharomyces japonicus (strain yFS275 / FY16936)</name>
    <name type="common">Fission yeast</name>
    <dbReference type="NCBI Taxonomy" id="402676"/>
    <lineage>
        <taxon>Eukaryota</taxon>
        <taxon>Fungi</taxon>
        <taxon>Dikarya</taxon>
        <taxon>Ascomycota</taxon>
        <taxon>Taphrinomycotina</taxon>
        <taxon>Schizosaccharomycetes</taxon>
        <taxon>Schizosaccharomycetales</taxon>
        <taxon>Schizosaccharomycetaceae</taxon>
        <taxon>Schizosaccharomyces</taxon>
    </lineage>
</organism>
<dbReference type="GeneID" id="7049888"/>
<evidence type="ECO:0000313" key="1">
    <source>
        <dbReference type="EMBL" id="EEB06676.1"/>
    </source>
</evidence>
<keyword evidence="2" id="KW-1185">Reference proteome</keyword>
<accession>B6JYQ8</accession>
<dbReference type="HOGENOM" id="CLU_2868887_0_0_1"/>
<dbReference type="JaponicusDB" id="SJAG_01723"/>
<gene>
    <name evidence="1" type="ORF">SJAG_01723</name>
</gene>
<dbReference type="AlphaFoldDB" id="B6JYQ8"/>
<evidence type="ECO:0000313" key="2">
    <source>
        <dbReference type="Proteomes" id="UP000001744"/>
    </source>
</evidence>
<dbReference type="RefSeq" id="XP_002172969.1">
    <property type="nucleotide sequence ID" value="XM_002172933.1"/>
</dbReference>
<sequence length="64" mass="7446">MFACPKSSCFLFTIYRWRPFPGFSAFFKVSQIMILRPTLLISASPQSYSSVLHHQSRPYDVKEV</sequence>
<keyword evidence="1" id="KW-0687">Ribonucleoprotein</keyword>
<keyword evidence="1" id="KW-0689">Ribosomal protein</keyword>